<keyword evidence="8 12" id="KW-0472">Membrane</keyword>
<evidence type="ECO:0000256" key="9">
    <source>
        <dbReference type="ARBA" id="ARBA00033305"/>
    </source>
</evidence>
<evidence type="ECO:0000256" key="5">
    <source>
        <dbReference type="ARBA" id="ARBA00022824"/>
    </source>
</evidence>
<evidence type="ECO:0000313" key="14">
    <source>
        <dbReference type="EMBL" id="MFC4718161.1"/>
    </source>
</evidence>
<evidence type="ECO:0000256" key="10">
    <source>
        <dbReference type="ARBA" id="ARBA00045533"/>
    </source>
</evidence>
<accession>A0ABV9MQB7</accession>
<comment type="caution">
    <text evidence="14">The sequence shown here is derived from an EMBL/GenBank/DDBJ whole genome shotgun (WGS) entry which is preliminary data.</text>
</comment>
<dbReference type="EMBL" id="JBHSGS010000001">
    <property type="protein sequence ID" value="MFC4718161.1"/>
    <property type="molecule type" value="Genomic_DNA"/>
</dbReference>
<proteinExistence type="predicted"/>
<evidence type="ECO:0000256" key="1">
    <source>
        <dbReference type="ARBA" id="ARBA00004648"/>
    </source>
</evidence>
<evidence type="ECO:0000256" key="4">
    <source>
        <dbReference type="ARBA" id="ARBA00022801"/>
    </source>
</evidence>
<dbReference type="PRINTS" id="PR00728">
    <property type="entry name" value="SIGNALPTASE"/>
</dbReference>
<dbReference type="PANTHER" id="PTHR10806:SF6">
    <property type="entry name" value="SIGNAL PEPTIDASE COMPLEX CATALYTIC SUBUNIT SEC11"/>
    <property type="match status" value="1"/>
</dbReference>
<evidence type="ECO:0000256" key="12">
    <source>
        <dbReference type="SAM" id="Phobius"/>
    </source>
</evidence>
<evidence type="ECO:0000256" key="8">
    <source>
        <dbReference type="ARBA" id="ARBA00023136"/>
    </source>
</evidence>
<feature type="domain" description="Peptidase S26" evidence="13">
    <location>
        <begin position="10"/>
        <end position="87"/>
    </location>
</feature>
<dbReference type="InterPro" id="IPR019756">
    <property type="entry name" value="Pept_S26A_signal_pept_1_Ser-AS"/>
</dbReference>
<name>A0ABV9MQB7_9ENTE</name>
<evidence type="ECO:0000256" key="3">
    <source>
        <dbReference type="ARBA" id="ARBA00022692"/>
    </source>
</evidence>
<keyword evidence="4 14" id="KW-0378">Hydrolase</keyword>
<dbReference type="InterPro" id="IPR036286">
    <property type="entry name" value="LexA/Signal_pep-like_sf"/>
</dbReference>
<sequence length="161" mass="18697">MYNKKYQLLNVLATIFVAFVVLLAILNFFSEPNRKSIFGYRGYTVISGSMVPALQIGDYVILKEEPFQQLKEEDIITFKNDRIIVTHRVVHLTSKNQLITRGDANAVDDLLEVTDQEYIGKVQWRIPFLGYFMILMQNPLFFSVSLALIAIRFVFLWIIKI</sequence>
<dbReference type="RefSeq" id="WP_204655075.1">
    <property type="nucleotide sequence ID" value="NZ_JAFBFD010000054.1"/>
</dbReference>
<comment type="subcellular location">
    <subcellularLocation>
        <location evidence="1">Endoplasmic reticulum membrane</location>
        <topology evidence="1">Single-pass type II membrane protein</topology>
    </subcellularLocation>
</comment>
<evidence type="ECO:0000256" key="11">
    <source>
        <dbReference type="NCBIfam" id="TIGR02228"/>
    </source>
</evidence>
<evidence type="ECO:0000313" key="15">
    <source>
        <dbReference type="Proteomes" id="UP001595969"/>
    </source>
</evidence>
<feature type="transmembrane region" description="Helical" evidence="12">
    <location>
        <begin position="6"/>
        <end position="29"/>
    </location>
</feature>
<keyword evidence="6" id="KW-0735">Signal-anchor</keyword>
<evidence type="ECO:0000256" key="2">
    <source>
        <dbReference type="ARBA" id="ARBA00022670"/>
    </source>
</evidence>
<keyword evidence="2" id="KW-0645">Protease</keyword>
<dbReference type="InterPro" id="IPR019533">
    <property type="entry name" value="Peptidase_S26"/>
</dbReference>
<keyword evidence="7 12" id="KW-1133">Transmembrane helix</keyword>
<feature type="transmembrane region" description="Helical" evidence="12">
    <location>
        <begin position="140"/>
        <end position="159"/>
    </location>
</feature>
<evidence type="ECO:0000256" key="6">
    <source>
        <dbReference type="ARBA" id="ARBA00022968"/>
    </source>
</evidence>
<dbReference type="SUPFAM" id="SSF51306">
    <property type="entry name" value="LexA/Signal peptidase"/>
    <property type="match status" value="1"/>
</dbReference>
<dbReference type="NCBIfam" id="TIGR02228">
    <property type="entry name" value="sigpep_I_arch"/>
    <property type="match status" value="1"/>
</dbReference>
<keyword evidence="5" id="KW-0256">Endoplasmic reticulum</keyword>
<comment type="function">
    <text evidence="10">Catalytic component of the signal peptidase complex (SPC) which catalyzes the cleavage of N-terminal signal sequences from nascent proteins as they are translocated into the lumen of the endoplasmic reticulum. Specifically cleaves N-terminal signal peptides that contain a hydrophobic alpha-helix (h-region) shorter than 18-20 amino acids.</text>
</comment>
<dbReference type="PROSITE" id="PS00501">
    <property type="entry name" value="SPASE_I_1"/>
    <property type="match status" value="1"/>
</dbReference>
<dbReference type="EC" id="3.4.21.89" evidence="11"/>
<gene>
    <name evidence="14" type="ORF">ACFO5I_00030</name>
</gene>
<dbReference type="PANTHER" id="PTHR10806">
    <property type="entry name" value="SIGNAL PEPTIDASE COMPLEX CATALYTIC SUBUNIT SEC11"/>
    <property type="match status" value="1"/>
</dbReference>
<organism evidence="14 15">
    <name type="scientific">Enterococcus lemanii</name>
    <dbReference type="NCBI Taxonomy" id="1159752"/>
    <lineage>
        <taxon>Bacteria</taxon>
        <taxon>Bacillati</taxon>
        <taxon>Bacillota</taxon>
        <taxon>Bacilli</taxon>
        <taxon>Lactobacillales</taxon>
        <taxon>Enterococcaceae</taxon>
        <taxon>Enterococcus</taxon>
    </lineage>
</organism>
<dbReference type="GO" id="GO:0009003">
    <property type="term" value="F:signal peptidase activity"/>
    <property type="evidence" value="ECO:0007669"/>
    <property type="project" value="UniProtKB-EC"/>
</dbReference>
<dbReference type="Proteomes" id="UP001595969">
    <property type="component" value="Unassembled WGS sequence"/>
</dbReference>
<dbReference type="CDD" id="cd06530">
    <property type="entry name" value="S26_SPase_I"/>
    <property type="match status" value="1"/>
</dbReference>
<evidence type="ECO:0000259" key="13">
    <source>
        <dbReference type="Pfam" id="PF10502"/>
    </source>
</evidence>
<evidence type="ECO:0000256" key="7">
    <source>
        <dbReference type="ARBA" id="ARBA00022989"/>
    </source>
</evidence>
<reference evidence="15" key="1">
    <citation type="journal article" date="2019" name="Int. J. Syst. Evol. Microbiol.">
        <title>The Global Catalogue of Microorganisms (GCM) 10K type strain sequencing project: providing services to taxonomists for standard genome sequencing and annotation.</title>
        <authorList>
            <consortium name="The Broad Institute Genomics Platform"/>
            <consortium name="The Broad Institute Genome Sequencing Center for Infectious Disease"/>
            <person name="Wu L."/>
            <person name="Ma J."/>
        </authorList>
    </citation>
    <scope>NUCLEOTIDE SEQUENCE [LARGE SCALE GENOMIC DNA]</scope>
    <source>
        <strain evidence="15">CGMCC 1.19032</strain>
    </source>
</reference>
<keyword evidence="3 12" id="KW-0812">Transmembrane</keyword>
<keyword evidence="15" id="KW-1185">Reference proteome</keyword>
<protein>
    <recommendedName>
        <fullName evidence="9 11">Signal peptidase I</fullName>
        <ecNumber evidence="11">3.4.21.89</ecNumber>
    </recommendedName>
</protein>
<dbReference type="Pfam" id="PF10502">
    <property type="entry name" value="Peptidase_S26"/>
    <property type="match status" value="1"/>
</dbReference>
<dbReference type="InterPro" id="IPR001733">
    <property type="entry name" value="Peptidase_S26B"/>
</dbReference>